<dbReference type="InterPro" id="IPR001958">
    <property type="entry name" value="Tet-R_TetA/multi-R_MdtG-like"/>
</dbReference>
<dbReference type="PROSITE" id="PS50850">
    <property type="entry name" value="MFS"/>
    <property type="match status" value="1"/>
</dbReference>
<evidence type="ECO:0000313" key="10">
    <source>
        <dbReference type="Proteomes" id="UP000265120"/>
    </source>
</evidence>
<dbReference type="Ensembl" id="ENSCSET00000025122.1">
    <property type="protein sequence ID" value="ENSCSEP00000024790.1"/>
    <property type="gene ID" value="ENSCSEG00000015827.1"/>
</dbReference>
<dbReference type="CDD" id="cd17389">
    <property type="entry name" value="MFS_MFSD10"/>
    <property type="match status" value="1"/>
</dbReference>
<dbReference type="OMA" id="EWYVNIS"/>
<feature type="transmembrane region" description="Helical" evidence="7">
    <location>
        <begin position="275"/>
        <end position="292"/>
    </location>
</feature>
<keyword evidence="3" id="KW-0813">Transport</keyword>
<dbReference type="GO" id="GO:0022857">
    <property type="term" value="F:transmembrane transporter activity"/>
    <property type="evidence" value="ECO:0007669"/>
    <property type="project" value="InterPro"/>
</dbReference>
<dbReference type="PANTHER" id="PTHR23504">
    <property type="entry name" value="MAJOR FACILITATOR SUPERFAMILY DOMAIN-CONTAINING PROTEIN 10"/>
    <property type="match status" value="1"/>
</dbReference>
<keyword evidence="10" id="KW-1185">Reference proteome</keyword>
<evidence type="ECO:0000256" key="3">
    <source>
        <dbReference type="ARBA" id="ARBA00022448"/>
    </source>
</evidence>
<dbReference type="InterPro" id="IPR020846">
    <property type="entry name" value="MFS_dom"/>
</dbReference>
<reference evidence="9 10" key="1">
    <citation type="journal article" date="2014" name="Nat. Genet.">
        <title>Whole-genome sequence of a flatfish provides insights into ZW sex chromosome evolution and adaptation to a benthic lifestyle.</title>
        <authorList>
            <person name="Chen S."/>
            <person name="Zhang G."/>
            <person name="Shao C."/>
            <person name="Huang Q."/>
            <person name="Liu G."/>
            <person name="Zhang P."/>
            <person name="Song W."/>
            <person name="An N."/>
            <person name="Chalopin D."/>
            <person name="Volff J.N."/>
            <person name="Hong Y."/>
            <person name="Li Q."/>
            <person name="Sha Z."/>
            <person name="Zhou H."/>
            <person name="Xie M."/>
            <person name="Yu Q."/>
            <person name="Liu Y."/>
            <person name="Xiang H."/>
            <person name="Wang N."/>
            <person name="Wu K."/>
            <person name="Yang C."/>
            <person name="Zhou Q."/>
            <person name="Liao X."/>
            <person name="Yang L."/>
            <person name="Hu Q."/>
            <person name="Zhang J."/>
            <person name="Meng L."/>
            <person name="Jin L."/>
            <person name="Tian Y."/>
            <person name="Lian J."/>
            <person name="Yang J."/>
            <person name="Miao G."/>
            <person name="Liu S."/>
            <person name="Liang Z."/>
            <person name="Yan F."/>
            <person name="Li Y."/>
            <person name="Sun B."/>
            <person name="Zhang H."/>
            <person name="Zhang J."/>
            <person name="Zhu Y."/>
            <person name="Du M."/>
            <person name="Zhao Y."/>
            <person name="Schartl M."/>
            <person name="Tang Q."/>
            <person name="Wang J."/>
        </authorList>
    </citation>
    <scope>NUCLEOTIDE SEQUENCE</scope>
</reference>
<sequence>MKMAEVNREDVSFSSRVIRTVFVVLLLDLLAFTLILPLLPSILEHHAQTGDVVYQSLQSLVDCFKETLGIPLEKKYNNVMFGGLIGALFSLLQFLSSPVTGALSDRHGRRPLLILTTVGLMASYAVWAVSQSFSMFLLFRVIGGICKGNISLCTAIVADLPCPKARNRGMAMVGVSFSLGFTVGPLMGAYFALTSTTTGNVSHSIPALLALTLSTLDLLVICIMVPETLKKEVKMKKLRLLGLIYFFYLFFFSGLEFTLSFLTHQRFHFSSMQQGKMFFFIGVVMAIIQGGYSRRIKPGNHIKAVRMAIITLIPAFILIGLSWNLIMLYIGLSLYSFAAAVVVPCLSTLVSDHGSAAQKGTVMGILRSLGALARALGPVLSSTVYWLAGAETCFILTSVAFIVPLALLAAVAKIKDE</sequence>
<keyword evidence="4 7" id="KW-0812">Transmembrane</keyword>
<proteinExistence type="inferred from homology"/>
<reference evidence="9" key="2">
    <citation type="submission" date="2025-08" db="UniProtKB">
        <authorList>
            <consortium name="Ensembl"/>
        </authorList>
    </citation>
    <scope>IDENTIFICATION</scope>
</reference>
<feature type="transmembrane region" description="Helical" evidence="7">
    <location>
        <begin position="21"/>
        <end position="43"/>
    </location>
</feature>
<dbReference type="Proteomes" id="UP000265120">
    <property type="component" value="Chromosome Z"/>
</dbReference>
<reference evidence="9" key="3">
    <citation type="submission" date="2025-09" db="UniProtKB">
        <authorList>
            <consortium name="Ensembl"/>
        </authorList>
    </citation>
    <scope>IDENTIFICATION</scope>
</reference>
<dbReference type="InterPro" id="IPR011701">
    <property type="entry name" value="MFS"/>
</dbReference>
<dbReference type="PANTHER" id="PTHR23504:SF31">
    <property type="entry name" value="MAJOR FACILITATOR SUPERFAMILY DOMAIN-CONTAINING PROTEIN 10"/>
    <property type="match status" value="1"/>
</dbReference>
<feature type="transmembrane region" description="Helical" evidence="7">
    <location>
        <begin position="136"/>
        <end position="158"/>
    </location>
</feature>
<dbReference type="AlphaFoldDB" id="A0A3P8WJD3"/>
<feature type="transmembrane region" description="Helical" evidence="7">
    <location>
        <begin position="112"/>
        <end position="130"/>
    </location>
</feature>
<feature type="transmembrane region" description="Helical" evidence="7">
    <location>
        <begin position="304"/>
        <end position="323"/>
    </location>
</feature>
<dbReference type="Pfam" id="PF07690">
    <property type="entry name" value="MFS_1"/>
    <property type="match status" value="1"/>
</dbReference>
<evidence type="ECO:0000256" key="4">
    <source>
        <dbReference type="ARBA" id="ARBA00022692"/>
    </source>
</evidence>
<feature type="domain" description="Major facilitator superfamily (MFS) profile" evidence="8">
    <location>
        <begin position="17"/>
        <end position="415"/>
    </location>
</feature>
<feature type="transmembrane region" description="Helical" evidence="7">
    <location>
        <begin position="394"/>
        <end position="412"/>
    </location>
</feature>
<protein>
    <submittedName>
        <fullName evidence="9">Major facilitator superfamily domain containing 10</fullName>
    </submittedName>
</protein>
<dbReference type="Gene3D" id="1.20.1250.20">
    <property type="entry name" value="MFS general substrate transporter like domains"/>
    <property type="match status" value="1"/>
</dbReference>
<accession>A0A3P8WJD3</accession>
<organism evidence="9 10">
    <name type="scientific">Cynoglossus semilaevis</name>
    <name type="common">Tongue sole</name>
    <dbReference type="NCBI Taxonomy" id="244447"/>
    <lineage>
        <taxon>Eukaryota</taxon>
        <taxon>Metazoa</taxon>
        <taxon>Chordata</taxon>
        <taxon>Craniata</taxon>
        <taxon>Vertebrata</taxon>
        <taxon>Euteleostomi</taxon>
        <taxon>Actinopterygii</taxon>
        <taxon>Neopterygii</taxon>
        <taxon>Teleostei</taxon>
        <taxon>Neoteleostei</taxon>
        <taxon>Acanthomorphata</taxon>
        <taxon>Carangaria</taxon>
        <taxon>Pleuronectiformes</taxon>
        <taxon>Pleuronectoidei</taxon>
        <taxon>Cynoglossidae</taxon>
        <taxon>Cynoglossinae</taxon>
        <taxon>Cynoglossus</taxon>
    </lineage>
</organism>
<evidence type="ECO:0000313" key="9">
    <source>
        <dbReference type="Ensembl" id="ENSCSEP00000024790.1"/>
    </source>
</evidence>
<keyword evidence="5 7" id="KW-1133">Transmembrane helix</keyword>
<comment type="similarity">
    <text evidence="2">Belongs to the major facilitator superfamily.</text>
</comment>
<evidence type="ECO:0000256" key="5">
    <source>
        <dbReference type="ARBA" id="ARBA00022989"/>
    </source>
</evidence>
<dbReference type="PRINTS" id="PR01035">
    <property type="entry name" value="TCRTETA"/>
</dbReference>
<feature type="transmembrane region" description="Helical" evidence="7">
    <location>
        <begin position="205"/>
        <end position="226"/>
    </location>
</feature>
<evidence type="ECO:0000259" key="8">
    <source>
        <dbReference type="PROSITE" id="PS50850"/>
    </source>
</evidence>
<keyword evidence="6 7" id="KW-0472">Membrane</keyword>
<evidence type="ECO:0000256" key="2">
    <source>
        <dbReference type="ARBA" id="ARBA00008335"/>
    </source>
</evidence>
<dbReference type="InParanoid" id="A0A3P8WJD3"/>
<comment type="subcellular location">
    <subcellularLocation>
        <location evidence="1">Membrane</location>
        <topology evidence="1">Multi-pass membrane protein</topology>
    </subcellularLocation>
</comment>
<evidence type="ECO:0000256" key="1">
    <source>
        <dbReference type="ARBA" id="ARBA00004141"/>
    </source>
</evidence>
<dbReference type="SUPFAM" id="SSF103473">
    <property type="entry name" value="MFS general substrate transporter"/>
    <property type="match status" value="1"/>
</dbReference>
<dbReference type="STRING" id="244447.ENSCSEP00000024790"/>
<name>A0A3P8WJD3_CYNSE</name>
<evidence type="ECO:0000256" key="7">
    <source>
        <dbReference type="SAM" id="Phobius"/>
    </source>
</evidence>
<feature type="transmembrane region" description="Helical" evidence="7">
    <location>
        <begin position="170"/>
        <end position="193"/>
    </location>
</feature>
<feature type="transmembrane region" description="Helical" evidence="7">
    <location>
        <begin position="238"/>
        <end position="255"/>
    </location>
</feature>
<evidence type="ECO:0000256" key="6">
    <source>
        <dbReference type="ARBA" id="ARBA00023136"/>
    </source>
</evidence>
<feature type="transmembrane region" description="Helical" evidence="7">
    <location>
        <begin position="79"/>
        <end position="100"/>
    </location>
</feature>
<dbReference type="GO" id="GO:0031526">
    <property type="term" value="C:brush border membrane"/>
    <property type="evidence" value="ECO:0007669"/>
    <property type="project" value="TreeGrafter"/>
</dbReference>
<dbReference type="InterPro" id="IPR036259">
    <property type="entry name" value="MFS_trans_sf"/>
</dbReference>
<dbReference type="GeneTree" id="ENSGT00830000128422"/>